<feature type="compositionally biased region" description="Basic and acidic residues" evidence="7">
    <location>
        <begin position="743"/>
        <end position="760"/>
    </location>
</feature>
<dbReference type="Pfam" id="PF16207">
    <property type="entry name" value="RAWUL"/>
    <property type="match status" value="1"/>
</dbReference>
<dbReference type="SMART" id="SM00184">
    <property type="entry name" value="RING"/>
    <property type="match status" value="1"/>
</dbReference>
<feature type="compositionally biased region" description="Polar residues" evidence="7">
    <location>
        <begin position="330"/>
        <end position="339"/>
    </location>
</feature>
<feature type="domain" description="RING-type" evidence="8">
    <location>
        <begin position="18"/>
        <end position="62"/>
    </location>
</feature>
<dbReference type="InterPro" id="IPR013083">
    <property type="entry name" value="Znf_RING/FYVE/PHD"/>
</dbReference>
<feature type="compositionally biased region" description="Basic and acidic residues" evidence="7">
    <location>
        <begin position="952"/>
        <end position="961"/>
    </location>
</feature>
<sequence length="1166" mass="125773">MNATRKVKLKDITSNLTCKLCLGYLVDATTIIECLHSFCKSCIVKYLEKSADLEEKYCPVCDVQLHSTKPLTSIRPDLMLQEIVYKLVPGLFKNEMCRRRAFYGENKELAPNNQLDSGQVFDELYITSDDIIHLSLEYVTDDVKLKESTKRYLMCPAAVSVSILKKLLQGKYDLAEGTPIDLMFGERILPDDFLLMDVAYKYSWTMNGSKPLRLSYRIKGLAKPVIKHELPIKDTPQKPESRETDQTQEESCNQSKKKVCNENGSNIMPVKSKPNKQAPRNGLVSGEVAISSIKPPNGKVRGRKRKHLRYSDVIIESKDDIINLSKRLKTPNSDNSTQSKPPLVSPIPLIPSKDGGKSLNKDAKEVQLQISENGVISARSVSSGEEKIILNIPSSSSASNPSPTTSQNITIAEKLLLSGNFQSKTGPSGVMEIICDKPDPLSVSLKSSSAKPGYVTLNIPTPNNPIAPQHQDKSNNKLQTKSNGTNNSNLSHDGQKTVQSSPAVNLLNGKVNSWLLDASKSNSSKANLMQKIKSRISSKGTDGENVKKAISDLEKLRCNGTEASKSTPELQKTVGVHTQPIISPLHNQFQHQHRTKSSNGVTKNSNDSNFMLPIGLNFSPASGMSVSMIPCSTSTAAPSPSNTPNISLTLCPTTGASLQVTPPKRVAHQTTVVNGDLKFTTSPKHILPLNGDHDGSPKKPPKFFKSRHAGSPGSSPSAILKQTGKSPQQPESEPKRKLPNGKGHPENGQKKLKERKELSKELGTPTPYSPMISPKMSISGQNCNTVVTSTVSNASIMSNGVQRTLNYPTTNDKYAQHLSTLNGLGLPENLSASFGVAAAVAAAAAQNGNLQLGMVPFVTDSYCSMPFLNQRIGMSPYSFPYAYPGVSYGNLGSSSTNLITSSTSLPKSKPSSAHVNYLTNPPRLSNGVSITSSEASTSATLDLSIGKNMNGEGEKGQGEEARKSPLLACLLNSNKDTSAGRSGHNNGSSTEKNGTNSEKKAIADKPENLKLNGTEDATRKKNSPKNSLEKANKSSNTKEVSSVERKSPEIKNGDTHSKKIEAHNSSNSPQKEGTSTKKYNDTPETECKSVPKSSKVNNTVLEQDKLLCLSAQNNNNQSISNNHDKSEENTSSPAKLLKSLDSANANNGKNNGAPAVTELSSKSGSA</sequence>
<feature type="compositionally biased region" description="Basic residues" evidence="7">
    <location>
        <begin position="699"/>
        <end position="708"/>
    </location>
</feature>
<feature type="region of interest" description="Disordered" evidence="7">
    <location>
        <begin position="899"/>
        <end position="961"/>
    </location>
</feature>
<evidence type="ECO:0000256" key="5">
    <source>
        <dbReference type="ARBA" id="ARBA00023242"/>
    </source>
</evidence>
<comment type="caution">
    <text evidence="9">The sequence shown here is derived from an EMBL/GenBank/DDBJ whole genome shotgun (WGS) entry which is preliminary data.</text>
</comment>
<dbReference type="PROSITE" id="PS00518">
    <property type="entry name" value="ZF_RING_1"/>
    <property type="match status" value="1"/>
</dbReference>
<evidence type="ECO:0000313" key="9">
    <source>
        <dbReference type="EMBL" id="CAL8096013.1"/>
    </source>
</evidence>
<evidence type="ECO:0000256" key="7">
    <source>
        <dbReference type="SAM" id="MobiDB-lite"/>
    </source>
</evidence>
<keyword evidence="2" id="KW-0479">Metal-binding</keyword>
<evidence type="ECO:0000256" key="6">
    <source>
        <dbReference type="PROSITE-ProRule" id="PRU00175"/>
    </source>
</evidence>
<dbReference type="InterPro" id="IPR018957">
    <property type="entry name" value="Znf_C3HC4_RING-type"/>
</dbReference>
<dbReference type="Pfam" id="PF00097">
    <property type="entry name" value="zf-C3HC4"/>
    <property type="match status" value="1"/>
</dbReference>
<dbReference type="EMBL" id="CAXLJM020000027">
    <property type="protein sequence ID" value="CAL8096013.1"/>
    <property type="molecule type" value="Genomic_DNA"/>
</dbReference>
<accession>A0ABP1QCJ0</accession>
<feature type="compositionally biased region" description="Basic and acidic residues" evidence="7">
    <location>
        <begin position="1041"/>
        <end position="1062"/>
    </location>
</feature>
<feature type="compositionally biased region" description="Polar residues" evidence="7">
    <location>
        <begin position="476"/>
        <end position="497"/>
    </location>
</feature>
<evidence type="ECO:0000313" key="10">
    <source>
        <dbReference type="Proteomes" id="UP001642540"/>
    </source>
</evidence>
<dbReference type="PANTHER" id="PTHR10825">
    <property type="entry name" value="RING FINGER DOMAIN-CONTAINING, POLYCOMB GROUP COMPONENT"/>
    <property type="match status" value="1"/>
</dbReference>
<keyword evidence="4" id="KW-0862">Zinc</keyword>
<dbReference type="PROSITE" id="PS50089">
    <property type="entry name" value="ZF_RING_2"/>
    <property type="match status" value="1"/>
</dbReference>
<feature type="compositionally biased region" description="Low complexity" evidence="7">
    <location>
        <begin position="929"/>
        <end position="944"/>
    </location>
</feature>
<evidence type="ECO:0000256" key="3">
    <source>
        <dbReference type="ARBA" id="ARBA00022771"/>
    </source>
</evidence>
<reference evidence="9 10" key="1">
    <citation type="submission" date="2024-08" db="EMBL/GenBank/DDBJ databases">
        <authorList>
            <person name="Cucini C."/>
            <person name="Frati F."/>
        </authorList>
    </citation>
    <scope>NUCLEOTIDE SEQUENCE [LARGE SCALE GENOMIC DNA]</scope>
</reference>
<keyword evidence="10" id="KW-1185">Reference proteome</keyword>
<evidence type="ECO:0000256" key="4">
    <source>
        <dbReference type="ARBA" id="ARBA00022833"/>
    </source>
</evidence>
<feature type="region of interest" description="Disordered" evidence="7">
    <location>
        <begin position="229"/>
        <end position="281"/>
    </location>
</feature>
<evidence type="ECO:0000256" key="2">
    <source>
        <dbReference type="ARBA" id="ARBA00022723"/>
    </source>
</evidence>
<keyword evidence="3 6" id="KW-0863">Zinc-finger</keyword>
<feature type="compositionally biased region" description="Basic and acidic residues" evidence="7">
    <location>
        <begin position="229"/>
        <end position="245"/>
    </location>
</feature>
<organism evidence="9 10">
    <name type="scientific">Orchesella dallaii</name>
    <dbReference type="NCBI Taxonomy" id="48710"/>
    <lineage>
        <taxon>Eukaryota</taxon>
        <taxon>Metazoa</taxon>
        <taxon>Ecdysozoa</taxon>
        <taxon>Arthropoda</taxon>
        <taxon>Hexapoda</taxon>
        <taxon>Collembola</taxon>
        <taxon>Entomobryomorpha</taxon>
        <taxon>Entomobryoidea</taxon>
        <taxon>Orchesellidae</taxon>
        <taxon>Orchesellinae</taxon>
        <taxon>Orchesella</taxon>
    </lineage>
</organism>
<dbReference type="Gene3D" id="3.30.40.10">
    <property type="entry name" value="Zinc/RING finger domain, C3HC4 (zinc finger)"/>
    <property type="match status" value="1"/>
</dbReference>
<feature type="compositionally biased region" description="Low complexity" evidence="7">
    <location>
        <begin position="1112"/>
        <end position="1121"/>
    </location>
</feature>
<proteinExistence type="predicted"/>
<evidence type="ECO:0000259" key="8">
    <source>
        <dbReference type="PROSITE" id="PS50089"/>
    </source>
</evidence>
<gene>
    <name evidence="9" type="ORF">ODALV1_LOCUS9239</name>
</gene>
<feature type="region of interest" description="Disordered" evidence="7">
    <location>
        <begin position="1112"/>
        <end position="1166"/>
    </location>
</feature>
<feature type="compositionally biased region" description="Low complexity" evidence="7">
    <location>
        <begin position="899"/>
        <end position="912"/>
    </location>
</feature>
<feature type="compositionally biased region" description="Polar residues" evidence="7">
    <location>
        <begin position="1063"/>
        <end position="1073"/>
    </location>
</feature>
<dbReference type="Gene3D" id="3.10.20.90">
    <property type="entry name" value="Phosphatidylinositol 3-kinase Catalytic Subunit, Chain A, domain 1"/>
    <property type="match status" value="1"/>
</dbReference>
<dbReference type="Proteomes" id="UP001642540">
    <property type="component" value="Unassembled WGS sequence"/>
</dbReference>
<feature type="compositionally biased region" description="Polar residues" evidence="7">
    <location>
        <begin position="974"/>
        <end position="996"/>
    </location>
</feature>
<dbReference type="SUPFAM" id="SSF57850">
    <property type="entry name" value="RING/U-box"/>
    <property type="match status" value="1"/>
</dbReference>
<feature type="region of interest" description="Disordered" evidence="7">
    <location>
        <begin position="454"/>
        <end position="497"/>
    </location>
</feature>
<keyword evidence="5" id="KW-0539">Nucleus</keyword>
<feature type="compositionally biased region" description="Basic and acidic residues" evidence="7">
    <location>
        <begin position="1074"/>
        <end position="1089"/>
    </location>
</feature>
<name>A0ABP1QCJ0_9HEXA</name>
<dbReference type="InterPro" id="IPR017907">
    <property type="entry name" value="Znf_RING_CS"/>
</dbReference>
<dbReference type="PANTHER" id="PTHR10825:SF72">
    <property type="entry name" value="UBIQUITIN-LIKE DOMAIN-CONTAINING PROTEIN"/>
    <property type="match status" value="1"/>
</dbReference>
<dbReference type="InterPro" id="IPR032443">
    <property type="entry name" value="RAWUL"/>
</dbReference>
<dbReference type="InterPro" id="IPR001841">
    <property type="entry name" value="Znf_RING"/>
</dbReference>
<protein>
    <recommendedName>
        <fullName evidence="8">RING-type domain-containing protein</fullName>
    </recommendedName>
</protein>
<feature type="compositionally biased region" description="Basic and acidic residues" evidence="7">
    <location>
        <begin position="997"/>
        <end position="1008"/>
    </location>
</feature>
<feature type="region of interest" description="Disordered" evidence="7">
    <location>
        <begin position="974"/>
        <end position="1098"/>
    </location>
</feature>
<evidence type="ECO:0000256" key="1">
    <source>
        <dbReference type="ARBA" id="ARBA00004123"/>
    </source>
</evidence>
<feature type="compositionally biased region" description="Low complexity" evidence="7">
    <location>
        <begin position="1143"/>
        <end position="1155"/>
    </location>
</feature>
<feature type="compositionally biased region" description="Polar residues" evidence="7">
    <location>
        <begin position="913"/>
        <end position="928"/>
    </location>
</feature>
<feature type="region of interest" description="Disordered" evidence="7">
    <location>
        <begin position="327"/>
        <end position="356"/>
    </location>
</feature>
<comment type="subcellular location">
    <subcellularLocation>
        <location evidence="1">Nucleus</location>
    </subcellularLocation>
</comment>
<feature type="region of interest" description="Disordered" evidence="7">
    <location>
        <begin position="681"/>
        <end position="776"/>
    </location>
</feature>